<dbReference type="PANTHER" id="PTHR30164">
    <property type="entry name" value="MTFA PEPTIDASE"/>
    <property type="match status" value="1"/>
</dbReference>
<dbReference type="InterPro" id="IPR010384">
    <property type="entry name" value="MtfA_fam"/>
</dbReference>
<comment type="caution">
    <text evidence="1">The sequence shown here is derived from an EMBL/GenBank/DDBJ whole genome shotgun (WGS) entry which is preliminary data.</text>
</comment>
<gene>
    <name evidence="1" type="ORF">HLUCCX10_14525</name>
</gene>
<dbReference type="OrthoDB" id="9786424at2"/>
<organism evidence="1 2">
    <name type="scientific">Algoriphagus marincola HL-49</name>
    <dbReference type="NCBI Taxonomy" id="1305737"/>
    <lineage>
        <taxon>Bacteria</taxon>
        <taxon>Pseudomonadati</taxon>
        <taxon>Bacteroidota</taxon>
        <taxon>Cytophagia</taxon>
        <taxon>Cytophagales</taxon>
        <taxon>Cyclobacteriaceae</taxon>
        <taxon>Algoriphagus</taxon>
    </lineage>
</organism>
<evidence type="ECO:0000313" key="2">
    <source>
        <dbReference type="Proteomes" id="UP000050421"/>
    </source>
</evidence>
<name>A0A0P7XYM7_9BACT</name>
<dbReference type="AlphaFoldDB" id="A0A0P7XYM7"/>
<dbReference type="SUPFAM" id="SSF55486">
    <property type="entry name" value="Metalloproteases ('zincins'), catalytic domain"/>
    <property type="match status" value="1"/>
</dbReference>
<dbReference type="GO" id="GO:0005829">
    <property type="term" value="C:cytosol"/>
    <property type="evidence" value="ECO:0007669"/>
    <property type="project" value="TreeGrafter"/>
</dbReference>
<dbReference type="CDD" id="cd20170">
    <property type="entry name" value="Peptidase_M90-like"/>
    <property type="match status" value="1"/>
</dbReference>
<dbReference type="Pfam" id="PF06167">
    <property type="entry name" value="Peptidase_M90"/>
    <property type="match status" value="1"/>
</dbReference>
<proteinExistence type="predicted"/>
<dbReference type="InterPro" id="IPR042252">
    <property type="entry name" value="MtfA_N"/>
</dbReference>
<accession>A0A0P7XYM7</accession>
<dbReference type="Gene3D" id="3.40.390.10">
    <property type="entry name" value="Collagenase (Catalytic Domain)"/>
    <property type="match status" value="1"/>
</dbReference>
<dbReference type="EMBL" id="LJXT01000111">
    <property type="protein sequence ID" value="KPQ12869.1"/>
    <property type="molecule type" value="Genomic_DNA"/>
</dbReference>
<dbReference type="GO" id="GO:0008237">
    <property type="term" value="F:metallopeptidase activity"/>
    <property type="evidence" value="ECO:0007669"/>
    <property type="project" value="InterPro"/>
</dbReference>
<dbReference type="PANTHER" id="PTHR30164:SF2">
    <property type="entry name" value="PROTEIN MTFA"/>
    <property type="match status" value="1"/>
</dbReference>
<dbReference type="STRING" id="1305737.GCA_000526355_00075"/>
<evidence type="ECO:0000313" key="1">
    <source>
        <dbReference type="EMBL" id="KPQ12869.1"/>
    </source>
</evidence>
<reference evidence="1 2" key="1">
    <citation type="submission" date="2015-09" db="EMBL/GenBank/DDBJ databases">
        <title>Identification and resolution of microdiversity through metagenomic sequencing of parallel consortia.</title>
        <authorList>
            <person name="Nelson W.C."/>
            <person name="Romine M.F."/>
            <person name="Lindemann S.R."/>
        </authorList>
    </citation>
    <scope>NUCLEOTIDE SEQUENCE [LARGE SCALE GENOMIC DNA]</scope>
    <source>
        <strain evidence="1">HL-49</strain>
    </source>
</reference>
<dbReference type="InterPro" id="IPR024079">
    <property type="entry name" value="MetalloPept_cat_dom_sf"/>
</dbReference>
<evidence type="ECO:0008006" key="3">
    <source>
        <dbReference type="Google" id="ProtNLM"/>
    </source>
</evidence>
<dbReference type="Proteomes" id="UP000050421">
    <property type="component" value="Unassembled WGS sequence"/>
</dbReference>
<dbReference type="GO" id="GO:0004177">
    <property type="term" value="F:aminopeptidase activity"/>
    <property type="evidence" value="ECO:0007669"/>
    <property type="project" value="TreeGrafter"/>
</dbReference>
<dbReference type="PATRIC" id="fig|1305737.6.peg.3651"/>
<dbReference type="eggNOG" id="COG3228">
    <property type="taxonomic scope" value="Bacteria"/>
</dbReference>
<protein>
    <recommendedName>
        <fullName evidence="3">DgsA anti-repressor MtfA</fullName>
    </recommendedName>
</protein>
<sequence>MWLTIQLVSDIFEGFDRARKQVFRKRLEEQDLETLRKFFPYFKSLRPQHQKEFKHRLELVLTEKRFYARGGLKEVTKEMKLLIGATIVQVVFGFKELRLRHFKNILIYPDTYLSTISNQQHAGEVNPKHGAIVLSWKSFAKGLADEKDGVNLGIHEVAHALKLENWIRSNNEINFLHPKLWSEYLELSEMEMEQIQEGNDDFFRKRGGDDAHEFFAVALENFFERPEEFQNRKPLLFTVLVKLLRQNPIVLKQS</sequence>
<dbReference type="Gene3D" id="1.10.472.150">
    <property type="entry name" value="Glucose-regulated metallo-peptidase M90, N-terminal domain"/>
    <property type="match status" value="1"/>
</dbReference>